<reference evidence="1" key="1">
    <citation type="journal article" date="2013" name="Genome Biol.">
        <title>Draft genome of the mountain pine beetle, Dendroctonus ponderosae Hopkins, a major forest pest.</title>
        <authorList>
            <person name="Keeling C.I."/>
            <person name="Yuen M.M."/>
            <person name="Liao N.Y."/>
            <person name="Docking T.R."/>
            <person name="Chan S.K."/>
            <person name="Taylor G.A."/>
            <person name="Palmquist D.L."/>
            <person name="Jackman S.D."/>
            <person name="Nguyen A."/>
            <person name="Li M."/>
            <person name="Henderson H."/>
            <person name="Janes J.K."/>
            <person name="Zhao Y."/>
            <person name="Pandoh P."/>
            <person name="Moore R."/>
            <person name="Sperling F.A."/>
            <person name="Huber D.P."/>
            <person name="Birol I."/>
            <person name="Jones S.J."/>
            <person name="Bohlmann J."/>
        </authorList>
    </citation>
    <scope>NUCLEOTIDE SEQUENCE</scope>
</reference>
<dbReference type="AlphaFoldDB" id="N6UNW9"/>
<organism evidence="1">
    <name type="scientific">Dendroctonus ponderosae</name>
    <name type="common">Mountain pine beetle</name>
    <dbReference type="NCBI Taxonomy" id="77166"/>
    <lineage>
        <taxon>Eukaryota</taxon>
        <taxon>Metazoa</taxon>
        <taxon>Ecdysozoa</taxon>
        <taxon>Arthropoda</taxon>
        <taxon>Hexapoda</taxon>
        <taxon>Insecta</taxon>
        <taxon>Pterygota</taxon>
        <taxon>Neoptera</taxon>
        <taxon>Endopterygota</taxon>
        <taxon>Coleoptera</taxon>
        <taxon>Polyphaga</taxon>
        <taxon>Cucujiformia</taxon>
        <taxon>Curculionidae</taxon>
        <taxon>Scolytinae</taxon>
        <taxon>Dendroctonus</taxon>
    </lineage>
</organism>
<protein>
    <submittedName>
        <fullName evidence="1">Uncharacterized protein</fullName>
    </submittedName>
</protein>
<feature type="non-terminal residue" evidence="1">
    <location>
        <position position="1"/>
    </location>
</feature>
<proteinExistence type="predicted"/>
<name>N6UNW9_DENPD</name>
<gene>
    <name evidence="1" type="ORF">YQE_01199</name>
</gene>
<dbReference type="InterPro" id="IPR036397">
    <property type="entry name" value="RNaseH_sf"/>
</dbReference>
<sequence>MPEMLQFLPKQSEEGLMNPNPATGPLLTIAHKQAKLEFAREHVDWDLDERPGERYSQAYMVPQLAFRGGSIMFWSAISLEARTDLLVIQGRSLTSQKYIQDILENPVATFAPHL</sequence>
<evidence type="ECO:0000313" key="1">
    <source>
        <dbReference type="EMBL" id="ENN82426.1"/>
    </source>
</evidence>
<dbReference type="Gene3D" id="3.30.420.10">
    <property type="entry name" value="Ribonuclease H-like superfamily/Ribonuclease H"/>
    <property type="match status" value="1"/>
</dbReference>
<dbReference type="HOGENOM" id="CLU_148887_0_0_1"/>
<dbReference type="EMBL" id="KB738943">
    <property type="protein sequence ID" value="ENN82426.1"/>
    <property type="molecule type" value="Genomic_DNA"/>
</dbReference>
<accession>N6UNW9</accession>
<dbReference type="GO" id="GO:0003676">
    <property type="term" value="F:nucleic acid binding"/>
    <property type="evidence" value="ECO:0007669"/>
    <property type="project" value="InterPro"/>
</dbReference>
<dbReference type="OMA" id="KSHAYRR"/>